<dbReference type="EMBL" id="QHKO01000003">
    <property type="protein sequence ID" value="RAL22845.1"/>
    <property type="molecule type" value="Genomic_DNA"/>
</dbReference>
<feature type="domain" description="Histidine kinase" evidence="8">
    <location>
        <begin position="370"/>
        <end position="594"/>
    </location>
</feature>
<dbReference type="Pfam" id="PF13426">
    <property type="entry name" value="PAS_9"/>
    <property type="match status" value="1"/>
</dbReference>
<comment type="caution">
    <text evidence="10">The sequence shown here is derived from an EMBL/GenBank/DDBJ whole genome shotgun (WGS) entry which is preliminary data.</text>
</comment>
<keyword evidence="3 6" id="KW-0597">Phosphoprotein</keyword>
<dbReference type="PANTHER" id="PTHR43065">
    <property type="entry name" value="SENSOR HISTIDINE KINASE"/>
    <property type="match status" value="1"/>
</dbReference>
<dbReference type="SUPFAM" id="SSF47384">
    <property type="entry name" value="Homodimeric domain of signal transducing histidine kinase"/>
    <property type="match status" value="1"/>
</dbReference>
<feature type="region of interest" description="Disordered" evidence="7">
    <location>
        <begin position="1"/>
        <end position="30"/>
    </location>
</feature>
<dbReference type="Pfam" id="PF02518">
    <property type="entry name" value="HATPase_c"/>
    <property type="match status" value="1"/>
</dbReference>
<dbReference type="InterPro" id="IPR003018">
    <property type="entry name" value="GAF"/>
</dbReference>
<dbReference type="SUPFAM" id="SSF52172">
    <property type="entry name" value="CheY-like"/>
    <property type="match status" value="1"/>
</dbReference>
<dbReference type="NCBIfam" id="TIGR00229">
    <property type="entry name" value="sensory_box"/>
    <property type="match status" value="1"/>
</dbReference>
<dbReference type="Proteomes" id="UP000249169">
    <property type="component" value="Unassembled WGS sequence"/>
</dbReference>
<dbReference type="SMART" id="SM00448">
    <property type="entry name" value="REC"/>
    <property type="match status" value="1"/>
</dbReference>
<dbReference type="Gene3D" id="1.10.287.130">
    <property type="match status" value="1"/>
</dbReference>
<dbReference type="CDD" id="cd00156">
    <property type="entry name" value="REC"/>
    <property type="match status" value="1"/>
</dbReference>
<evidence type="ECO:0000313" key="10">
    <source>
        <dbReference type="EMBL" id="RAL22845.1"/>
    </source>
</evidence>
<dbReference type="InterPro" id="IPR035965">
    <property type="entry name" value="PAS-like_dom_sf"/>
</dbReference>
<evidence type="ECO:0000256" key="5">
    <source>
        <dbReference type="ARBA" id="ARBA00022777"/>
    </source>
</evidence>
<dbReference type="InterPro" id="IPR004358">
    <property type="entry name" value="Sig_transdc_His_kin-like_C"/>
</dbReference>
<dbReference type="SUPFAM" id="SSF55874">
    <property type="entry name" value="ATPase domain of HSP90 chaperone/DNA topoisomerase II/histidine kinase"/>
    <property type="match status" value="1"/>
</dbReference>
<evidence type="ECO:0000256" key="3">
    <source>
        <dbReference type="ARBA" id="ARBA00022553"/>
    </source>
</evidence>
<keyword evidence="11" id="KW-1185">Reference proteome</keyword>
<dbReference type="InterPro" id="IPR029016">
    <property type="entry name" value="GAF-like_dom_sf"/>
</dbReference>
<dbReference type="InterPro" id="IPR003594">
    <property type="entry name" value="HATPase_dom"/>
</dbReference>
<dbReference type="CDD" id="cd00130">
    <property type="entry name" value="PAS"/>
    <property type="match status" value="1"/>
</dbReference>
<dbReference type="SUPFAM" id="SSF55781">
    <property type="entry name" value="GAF domain-like"/>
    <property type="match status" value="1"/>
</dbReference>
<comment type="catalytic activity">
    <reaction evidence="1">
        <text>ATP + protein L-histidine = ADP + protein N-phospho-L-histidine.</text>
        <dbReference type="EC" id="2.7.13.3"/>
    </reaction>
</comment>
<evidence type="ECO:0000256" key="1">
    <source>
        <dbReference type="ARBA" id="ARBA00000085"/>
    </source>
</evidence>
<dbReference type="InterPro" id="IPR005467">
    <property type="entry name" value="His_kinase_dom"/>
</dbReference>
<evidence type="ECO:0000256" key="4">
    <source>
        <dbReference type="ARBA" id="ARBA00022679"/>
    </source>
</evidence>
<protein>
    <recommendedName>
        <fullName evidence="2">histidine kinase</fullName>
        <ecNumber evidence="2">2.7.13.3</ecNumber>
    </recommendedName>
</protein>
<dbReference type="CDD" id="cd00082">
    <property type="entry name" value="HisKA"/>
    <property type="match status" value="1"/>
</dbReference>
<dbReference type="EC" id="2.7.13.3" evidence="2"/>
<keyword evidence="5" id="KW-0418">Kinase</keyword>
<dbReference type="InterPro" id="IPR011006">
    <property type="entry name" value="CheY-like_superfamily"/>
</dbReference>
<dbReference type="InterPro" id="IPR036890">
    <property type="entry name" value="HATPase_C_sf"/>
</dbReference>
<dbReference type="GO" id="GO:0000155">
    <property type="term" value="F:phosphorelay sensor kinase activity"/>
    <property type="evidence" value="ECO:0007669"/>
    <property type="project" value="InterPro"/>
</dbReference>
<dbReference type="InterPro" id="IPR003661">
    <property type="entry name" value="HisK_dim/P_dom"/>
</dbReference>
<dbReference type="SMART" id="SM00387">
    <property type="entry name" value="HATPase_c"/>
    <property type="match status" value="1"/>
</dbReference>
<keyword evidence="4" id="KW-0808">Transferase</keyword>
<dbReference type="Gene3D" id="3.30.450.20">
    <property type="entry name" value="PAS domain"/>
    <property type="match status" value="1"/>
</dbReference>
<dbReference type="SMART" id="SM00065">
    <property type="entry name" value="GAF"/>
    <property type="match status" value="1"/>
</dbReference>
<dbReference type="Gene3D" id="3.30.450.40">
    <property type="match status" value="1"/>
</dbReference>
<dbReference type="AlphaFoldDB" id="A0A328C9K5"/>
<evidence type="ECO:0000259" key="9">
    <source>
        <dbReference type="PROSITE" id="PS50110"/>
    </source>
</evidence>
<dbReference type="Pfam" id="PF00072">
    <property type="entry name" value="Response_reg"/>
    <property type="match status" value="1"/>
</dbReference>
<dbReference type="InterPro" id="IPR036097">
    <property type="entry name" value="HisK_dim/P_sf"/>
</dbReference>
<evidence type="ECO:0000256" key="7">
    <source>
        <dbReference type="SAM" id="MobiDB-lite"/>
    </source>
</evidence>
<dbReference type="SUPFAM" id="SSF55785">
    <property type="entry name" value="PYP-like sensor domain (PAS domain)"/>
    <property type="match status" value="1"/>
</dbReference>
<reference evidence="10 11" key="1">
    <citation type="submission" date="2018-05" db="EMBL/GenBank/DDBJ databases">
        <title>Lujinxingia marina gen. nov. sp. nov., a new facultative anaerobic member of the class Deltaproteobacteria, and proposal of Lujinxingaceae fam. nov.</title>
        <authorList>
            <person name="Li C.-M."/>
        </authorList>
    </citation>
    <scope>NUCLEOTIDE SEQUENCE [LARGE SCALE GENOMIC DNA]</scope>
    <source>
        <strain evidence="10 11">B210</strain>
    </source>
</reference>
<dbReference type="InterPro" id="IPR000014">
    <property type="entry name" value="PAS"/>
</dbReference>
<feature type="domain" description="Response regulatory" evidence="9">
    <location>
        <begin position="615"/>
        <end position="732"/>
    </location>
</feature>
<name>A0A328C9K5_9DELT</name>
<dbReference type="Gene3D" id="3.40.50.2300">
    <property type="match status" value="1"/>
</dbReference>
<dbReference type="Pfam" id="PF01590">
    <property type="entry name" value="GAF"/>
    <property type="match status" value="1"/>
</dbReference>
<proteinExistence type="predicted"/>
<dbReference type="PROSITE" id="PS50110">
    <property type="entry name" value="RESPONSE_REGULATORY"/>
    <property type="match status" value="1"/>
</dbReference>
<dbReference type="PANTHER" id="PTHR43065:SF51">
    <property type="entry name" value="HISTIDINE KINASE"/>
    <property type="match status" value="1"/>
</dbReference>
<organism evidence="10 11">
    <name type="scientific">Lujinxingia litoralis</name>
    <dbReference type="NCBI Taxonomy" id="2211119"/>
    <lineage>
        <taxon>Bacteria</taxon>
        <taxon>Deltaproteobacteria</taxon>
        <taxon>Bradymonadales</taxon>
        <taxon>Lujinxingiaceae</taxon>
        <taxon>Lujinxingia</taxon>
    </lineage>
</organism>
<dbReference type="PROSITE" id="PS50109">
    <property type="entry name" value="HIS_KIN"/>
    <property type="match status" value="1"/>
</dbReference>
<evidence type="ECO:0000256" key="6">
    <source>
        <dbReference type="PROSITE-ProRule" id="PRU00169"/>
    </source>
</evidence>
<accession>A0A328C9K5</accession>
<feature type="compositionally biased region" description="Basic and acidic residues" evidence="7">
    <location>
        <begin position="13"/>
        <end position="27"/>
    </location>
</feature>
<dbReference type="PRINTS" id="PR00344">
    <property type="entry name" value="BCTRLSENSOR"/>
</dbReference>
<sequence length="761" mass="83241">MRGGRCRAPELSGSEHRHASGDGEVGRCVRGKGRRDGRRFKFLREPTIPSSLLKAITSGEVGLMNESTSELEGLRKLHEFTRHMLSGAEQGGALNRLVEATRELTNADHVYLFTHSGRGLEIRARALSEHVEDDGKEEEGFSSSIVNRVCESGQPLLINDLHNHPVLGRAPSIMELSLRSAICAPCYMGPAISGVIYASVHRITEAFTPWHLELLKVAASQAGLLLNSALVSEALRESEARHRAVVEMSRSAIVVVSPERVLFGNRAAHRLWGMSPQAFAARAPGALFDGWRSGELLEAMEERRAVESAEAWAVRADGSTLSVEASAQPIVFDGRPAVQLMISGLAEKKALLAERLRMDRLVVMGTMAATVGHEINNPLSYVHANLDFALEELGDWLEQRGYAGKSSGLEEVFGGLRSALEGAERIRGVVESIQSFSRLERGERTASWLEQPMESSLRMARSEMGPKVEVGLSLLASAPVMMSQAQLGQIFVNLFINAAHALRECADEAPWIEVRSWQQGDWVWVEFEDNGPGVEEAVLPHIFEPFVTTKDVSEGTGLGLAICHQIVGDCGGSIEVGAGERGGCLVRLKLPAASEPTTQIFEVFGDEESRVRRGRVLVVDPDPEMVASLKRVLQTHHDVDVATEAEEAQRALGSAHPEYDVVLCDVRIRGGVGLETVQWVRRHAPRYWERLVAMSASSYLRSERLLLDELPNPWLRKPFDLARLRGTVASVIASGEERSALALACETRGRSGLSLEEPGES</sequence>
<dbReference type="InterPro" id="IPR001789">
    <property type="entry name" value="Sig_transdc_resp-reg_receiver"/>
</dbReference>
<evidence type="ECO:0000256" key="2">
    <source>
        <dbReference type="ARBA" id="ARBA00012438"/>
    </source>
</evidence>
<gene>
    <name evidence="10" type="ORF">DL240_08095</name>
</gene>
<feature type="modified residue" description="4-aspartylphosphate" evidence="6">
    <location>
        <position position="665"/>
    </location>
</feature>
<evidence type="ECO:0000313" key="11">
    <source>
        <dbReference type="Proteomes" id="UP000249169"/>
    </source>
</evidence>
<evidence type="ECO:0000259" key="8">
    <source>
        <dbReference type="PROSITE" id="PS50109"/>
    </source>
</evidence>
<dbReference type="Gene3D" id="3.30.565.10">
    <property type="entry name" value="Histidine kinase-like ATPase, C-terminal domain"/>
    <property type="match status" value="1"/>
</dbReference>